<dbReference type="Proteomes" id="UP001300012">
    <property type="component" value="Unassembled WGS sequence"/>
</dbReference>
<keyword evidence="2" id="KW-1185">Reference proteome</keyword>
<dbReference type="RefSeq" id="WP_258216795.1">
    <property type="nucleotide sequence ID" value="NZ_JANQBD010000026.1"/>
</dbReference>
<evidence type="ECO:0000313" key="1">
    <source>
        <dbReference type="EMBL" id="MCR8635247.1"/>
    </source>
</evidence>
<protein>
    <submittedName>
        <fullName evidence="1">Uncharacterized protein</fullName>
    </submittedName>
</protein>
<evidence type="ECO:0000313" key="2">
    <source>
        <dbReference type="Proteomes" id="UP001300012"/>
    </source>
</evidence>
<name>A0ABT1YQD6_9BACL</name>
<organism evidence="1 2">
    <name type="scientific">Paenibacillus radicis</name>
    <name type="common">ex Xue et al. 2023</name>
    <dbReference type="NCBI Taxonomy" id="2972489"/>
    <lineage>
        <taxon>Bacteria</taxon>
        <taxon>Bacillati</taxon>
        <taxon>Bacillota</taxon>
        <taxon>Bacilli</taxon>
        <taxon>Bacillales</taxon>
        <taxon>Paenibacillaceae</taxon>
        <taxon>Paenibacillus</taxon>
    </lineage>
</organism>
<dbReference type="EMBL" id="JANQBD010000026">
    <property type="protein sequence ID" value="MCR8635247.1"/>
    <property type="molecule type" value="Genomic_DNA"/>
</dbReference>
<proteinExistence type="predicted"/>
<sequence length="56" mass="6595">MYYRSAFVSDVKIPLYDYHLENWNQTLSDDTLYTNSLPTDQKQAAPLRQVTALRSR</sequence>
<comment type="caution">
    <text evidence="1">The sequence shown here is derived from an EMBL/GenBank/DDBJ whole genome shotgun (WGS) entry which is preliminary data.</text>
</comment>
<accession>A0ABT1YQD6</accession>
<reference evidence="1 2" key="1">
    <citation type="submission" date="2022-08" db="EMBL/GenBank/DDBJ databases">
        <title>Paenibacillus endoradicis sp. nov., Paenibacillus radicibacter sp. nov and Paenibacillus pararadicis sp. nov., three cold-adapted plant growth-promoting bacteria isolated from root of Larix gmelinii in Great Khingan.</title>
        <authorList>
            <person name="Xue H."/>
        </authorList>
    </citation>
    <scope>NUCLEOTIDE SEQUENCE [LARGE SCALE GENOMIC DNA]</scope>
    <source>
        <strain evidence="1 2">N5-1-1-5</strain>
    </source>
</reference>
<gene>
    <name evidence="1" type="ORF">NV381_29010</name>
</gene>